<gene>
    <name evidence="7" type="ORF">H9736_03390</name>
</gene>
<evidence type="ECO:0000313" key="8">
    <source>
        <dbReference type="Proteomes" id="UP000886800"/>
    </source>
</evidence>
<accession>A0A9D1WQX1</accession>
<evidence type="ECO:0000256" key="2">
    <source>
        <dbReference type="ARBA" id="ARBA00022475"/>
    </source>
</evidence>
<keyword evidence="3 6" id="KW-0812">Transmembrane</keyword>
<dbReference type="PANTHER" id="PTHR30482">
    <property type="entry name" value="HIGH-AFFINITY BRANCHED-CHAIN AMINO ACID TRANSPORT SYSTEM PERMEASE"/>
    <property type="match status" value="1"/>
</dbReference>
<reference evidence="7" key="1">
    <citation type="journal article" date="2021" name="PeerJ">
        <title>Extensive microbial diversity within the chicken gut microbiome revealed by metagenomics and culture.</title>
        <authorList>
            <person name="Gilroy R."/>
            <person name="Ravi A."/>
            <person name="Getino M."/>
            <person name="Pursley I."/>
            <person name="Horton D.L."/>
            <person name="Alikhan N.F."/>
            <person name="Baker D."/>
            <person name="Gharbi K."/>
            <person name="Hall N."/>
            <person name="Watson M."/>
            <person name="Adriaenssens E.M."/>
            <person name="Foster-Nyarko E."/>
            <person name="Jarju S."/>
            <person name="Secka A."/>
            <person name="Antonio M."/>
            <person name="Oren A."/>
            <person name="Chaudhuri R.R."/>
            <person name="La Ragione R."/>
            <person name="Hildebrand F."/>
            <person name="Pallen M.J."/>
        </authorList>
    </citation>
    <scope>NUCLEOTIDE SEQUENCE</scope>
    <source>
        <strain evidence="7">CHK188-5543</strain>
    </source>
</reference>
<feature type="transmembrane region" description="Helical" evidence="6">
    <location>
        <begin position="258"/>
        <end position="285"/>
    </location>
</feature>
<comment type="caution">
    <text evidence="7">The sequence shown here is derived from an EMBL/GenBank/DDBJ whole genome shotgun (WGS) entry which is preliminary data.</text>
</comment>
<organism evidence="7 8">
    <name type="scientific">Candidatus Anaerotruncus excrementipullorum</name>
    <dbReference type="NCBI Taxonomy" id="2838465"/>
    <lineage>
        <taxon>Bacteria</taxon>
        <taxon>Bacillati</taxon>
        <taxon>Bacillota</taxon>
        <taxon>Clostridia</taxon>
        <taxon>Eubacteriales</taxon>
        <taxon>Oscillospiraceae</taxon>
        <taxon>Anaerotruncus</taxon>
    </lineage>
</organism>
<feature type="transmembrane region" description="Helical" evidence="6">
    <location>
        <begin position="297"/>
        <end position="319"/>
    </location>
</feature>
<proteinExistence type="predicted"/>
<feature type="transmembrane region" description="Helical" evidence="6">
    <location>
        <begin position="43"/>
        <end position="61"/>
    </location>
</feature>
<sequence length="346" mass="37503">MGNSKLQKFFAPLLNFWAQHSVAVSLVALAVAIAFPLVFNQQYLITVGINCLMFSVLSLSLNLISGYMGITSLGHAAFFGVGAYTAAILSTRLGVNFLGTFLCGTVMAGIFGILLGLPTLRIKGRYLAIVTLGFCEVMRIIELNWMSLTRGPQGISGIPRMELFGFAFSKPIHKYYVVLVLLVLTVLIIWAIMNSRVGRAISAIRDDETASDAMGINVFAYKIMAFSFSAALAGLAGAFYAHYMSFIDPNAFNFDQSILMLSMTIMGGVASIPGSIFGATVLSILPEALRGFSDYRQVIYGMALAIMVVWMPNGLLGGFNLKHIRQRLGVAKLSKKTAKKEGKENV</sequence>
<dbReference type="AlphaFoldDB" id="A0A9D1WQX1"/>
<dbReference type="Proteomes" id="UP000886800">
    <property type="component" value="Unassembled WGS sequence"/>
</dbReference>
<evidence type="ECO:0000256" key="5">
    <source>
        <dbReference type="ARBA" id="ARBA00023136"/>
    </source>
</evidence>
<evidence type="ECO:0000256" key="4">
    <source>
        <dbReference type="ARBA" id="ARBA00022989"/>
    </source>
</evidence>
<comment type="subcellular location">
    <subcellularLocation>
        <location evidence="1">Cell membrane</location>
        <topology evidence="1">Multi-pass membrane protein</topology>
    </subcellularLocation>
</comment>
<evidence type="ECO:0000256" key="1">
    <source>
        <dbReference type="ARBA" id="ARBA00004651"/>
    </source>
</evidence>
<feature type="transmembrane region" description="Helical" evidence="6">
    <location>
        <begin position="223"/>
        <end position="246"/>
    </location>
</feature>
<dbReference type="EMBL" id="DXES01000069">
    <property type="protein sequence ID" value="HIX65272.1"/>
    <property type="molecule type" value="Genomic_DNA"/>
</dbReference>
<name>A0A9D1WQX1_9FIRM</name>
<feature type="transmembrane region" description="Helical" evidence="6">
    <location>
        <begin position="73"/>
        <end position="91"/>
    </location>
</feature>
<feature type="transmembrane region" description="Helical" evidence="6">
    <location>
        <begin position="175"/>
        <end position="193"/>
    </location>
</feature>
<protein>
    <submittedName>
        <fullName evidence="7">Branched-chain amino acid ABC transporter permease</fullName>
    </submittedName>
</protein>
<keyword evidence="2" id="KW-1003">Cell membrane</keyword>
<dbReference type="PANTHER" id="PTHR30482:SF10">
    <property type="entry name" value="HIGH-AFFINITY BRANCHED-CHAIN AMINO ACID TRANSPORT PROTEIN BRAE"/>
    <property type="match status" value="1"/>
</dbReference>
<keyword evidence="4 6" id="KW-1133">Transmembrane helix</keyword>
<feature type="transmembrane region" description="Helical" evidence="6">
    <location>
        <begin position="12"/>
        <end position="37"/>
    </location>
</feature>
<feature type="transmembrane region" description="Helical" evidence="6">
    <location>
        <begin position="97"/>
        <end position="117"/>
    </location>
</feature>
<dbReference type="GO" id="GO:0005886">
    <property type="term" value="C:plasma membrane"/>
    <property type="evidence" value="ECO:0007669"/>
    <property type="project" value="UniProtKB-SubCell"/>
</dbReference>
<evidence type="ECO:0000256" key="3">
    <source>
        <dbReference type="ARBA" id="ARBA00022692"/>
    </source>
</evidence>
<dbReference type="CDD" id="cd06581">
    <property type="entry name" value="TM_PBP1_LivM_like"/>
    <property type="match status" value="1"/>
</dbReference>
<keyword evidence="5 6" id="KW-0472">Membrane</keyword>
<dbReference type="Pfam" id="PF02653">
    <property type="entry name" value="BPD_transp_2"/>
    <property type="match status" value="1"/>
</dbReference>
<dbReference type="InterPro" id="IPR001851">
    <property type="entry name" value="ABC_transp_permease"/>
</dbReference>
<dbReference type="GO" id="GO:0015658">
    <property type="term" value="F:branched-chain amino acid transmembrane transporter activity"/>
    <property type="evidence" value="ECO:0007669"/>
    <property type="project" value="InterPro"/>
</dbReference>
<dbReference type="InterPro" id="IPR043428">
    <property type="entry name" value="LivM-like"/>
</dbReference>
<reference evidence="7" key="2">
    <citation type="submission" date="2021-04" db="EMBL/GenBank/DDBJ databases">
        <authorList>
            <person name="Gilroy R."/>
        </authorList>
    </citation>
    <scope>NUCLEOTIDE SEQUENCE</scope>
    <source>
        <strain evidence="7">CHK188-5543</strain>
    </source>
</reference>
<evidence type="ECO:0000313" key="7">
    <source>
        <dbReference type="EMBL" id="HIX65272.1"/>
    </source>
</evidence>
<evidence type="ECO:0000256" key="6">
    <source>
        <dbReference type="SAM" id="Phobius"/>
    </source>
</evidence>